<dbReference type="PANTHER" id="PTHR47331">
    <property type="entry name" value="PHD-TYPE DOMAIN-CONTAINING PROTEIN"/>
    <property type="match status" value="1"/>
</dbReference>
<dbReference type="RefSeq" id="XP_005097005.1">
    <property type="nucleotide sequence ID" value="XM_005096948.1"/>
</dbReference>
<dbReference type="GeneID" id="101851945"/>
<evidence type="ECO:0000313" key="2">
    <source>
        <dbReference type="Proteomes" id="UP000694888"/>
    </source>
</evidence>
<dbReference type="InterPro" id="IPR000477">
    <property type="entry name" value="RT_dom"/>
</dbReference>
<dbReference type="Gene3D" id="3.30.70.270">
    <property type="match status" value="1"/>
</dbReference>
<proteinExistence type="predicted"/>
<protein>
    <submittedName>
        <fullName evidence="3">Uncharacterized protein LOC101851945</fullName>
    </submittedName>
</protein>
<gene>
    <name evidence="3" type="primary">LOC101851945</name>
</gene>
<organism evidence="2 3">
    <name type="scientific">Aplysia californica</name>
    <name type="common">California sea hare</name>
    <dbReference type="NCBI Taxonomy" id="6500"/>
    <lineage>
        <taxon>Eukaryota</taxon>
        <taxon>Metazoa</taxon>
        <taxon>Spiralia</taxon>
        <taxon>Lophotrochozoa</taxon>
        <taxon>Mollusca</taxon>
        <taxon>Gastropoda</taxon>
        <taxon>Heterobranchia</taxon>
        <taxon>Euthyneura</taxon>
        <taxon>Tectipleura</taxon>
        <taxon>Aplysiida</taxon>
        <taxon>Aplysioidea</taxon>
        <taxon>Aplysiidae</taxon>
        <taxon>Aplysia</taxon>
    </lineage>
</organism>
<sequence>MWDLESVGIVGNENNGMPTPDEEKVLKTFNKDILFDGNRYEVRLPWKNRTLLMTNEEEAYVRLERLTRKLSKNPQLRERYDSVLADLEKDGIIHEISQDELETEQTVFYLPHRPVVREDSITTKVRPVFDASARGKNGISLNDCIETGPNLIPELIQVLLRFRRWKFGLTADIQKAFLQIKLNKEDQNVHRFLWDVNNQIRVMRFDRVIFGNACSPFLLNATLRFHLEKFADSRTVRELRENLYVDDWLTGADTEEELVEMMTKARETLEQGGFPLTKWASNSCRAREATGKTFHVSTEATGAKVTGISWNTVEDCFNFETLEVSTEMVLTKRKLLSIIARVFDPLGMLTPYTITL</sequence>
<evidence type="ECO:0000313" key="3">
    <source>
        <dbReference type="RefSeq" id="XP_005097005.1"/>
    </source>
</evidence>
<evidence type="ECO:0000259" key="1">
    <source>
        <dbReference type="Pfam" id="PF00078"/>
    </source>
</evidence>
<reference evidence="3" key="1">
    <citation type="submission" date="2025-08" db="UniProtKB">
        <authorList>
            <consortium name="RefSeq"/>
        </authorList>
    </citation>
    <scope>IDENTIFICATION</scope>
</reference>
<keyword evidence="2" id="KW-1185">Reference proteome</keyword>
<dbReference type="PANTHER" id="PTHR47331:SF1">
    <property type="entry name" value="GAG-LIKE PROTEIN"/>
    <property type="match status" value="1"/>
</dbReference>
<dbReference type="Gene3D" id="3.10.10.10">
    <property type="entry name" value="HIV Type 1 Reverse Transcriptase, subunit A, domain 1"/>
    <property type="match status" value="1"/>
</dbReference>
<feature type="domain" description="Reverse transcriptase" evidence="1">
    <location>
        <begin position="166"/>
        <end position="276"/>
    </location>
</feature>
<dbReference type="Proteomes" id="UP000694888">
    <property type="component" value="Unplaced"/>
</dbReference>
<dbReference type="CDD" id="cd01644">
    <property type="entry name" value="RT_pepA17"/>
    <property type="match status" value="1"/>
</dbReference>
<dbReference type="InterPro" id="IPR043502">
    <property type="entry name" value="DNA/RNA_pol_sf"/>
</dbReference>
<dbReference type="Pfam" id="PF00078">
    <property type="entry name" value="RVT_1"/>
    <property type="match status" value="1"/>
</dbReference>
<dbReference type="SUPFAM" id="SSF56672">
    <property type="entry name" value="DNA/RNA polymerases"/>
    <property type="match status" value="1"/>
</dbReference>
<dbReference type="InterPro" id="IPR043128">
    <property type="entry name" value="Rev_trsase/Diguanyl_cyclase"/>
</dbReference>
<accession>A0ABM0JM94</accession>
<name>A0ABM0JM94_APLCA</name>